<feature type="transmembrane region" description="Helical" evidence="1">
    <location>
        <begin position="17"/>
        <end position="40"/>
    </location>
</feature>
<keyword evidence="1" id="KW-0812">Transmembrane</keyword>
<dbReference type="AlphaFoldDB" id="A0A2N0NDB3"/>
<dbReference type="EMBL" id="LLXJ01010622">
    <property type="protein sequence ID" value="PKB92567.1"/>
    <property type="molecule type" value="Genomic_DNA"/>
</dbReference>
<accession>A0A2N0NDB3</accession>
<comment type="caution">
    <text evidence="2">The sequence shown here is derived from an EMBL/GenBank/DDBJ whole genome shotgun (WGS) entry which is preliminary data.</text>
</comment>
<keyword evidence="1" id="KW-1133">Transmembrane helix</keyword>
<dbReference type="Proteomes" id="UP000232722">
    <property type="component" value="Unassembled WGS sequence"/>
</dbReference>
<name>A0A2N0NDB3_9GLOM</name>
<gene>
    <name evidence="2" type="ORF">RhiirA5_444199</name>
</gene>
<reference evidence="2 3" key="1">
    <citation type="submission" date="2016-04" db="EMBL/GenBank/DDBJ databases">
        <title>Genome analyses suggest a sexual origin of heterokaryosis in a supposedly ancient asexual fungus.</title>
        <authorList>
            <person name="Ropars J."/>
            <person name="Sedzielewska K."/>
            <person name="Noel J."/>
            <person name="Charron P."/>
            <person name="Farinelli L."/>
            <person name="Marton T."/>
            <person name="Kruger M."/>
            <person name="Pelin A."/>
            <person name="Brachmann A."/>
            <person name="Corradi N."/>
        </authorList>
    </citation>
    <scope>NUCLEOTIDE SEQUENCE [LARGE SCALE GENOMIC DNA]</scope>
    <source>
        <strain evidence="2 3">A5</strain>
    </source>
</reference>
<organism evidence="2 3">
    <name type="scientific">Rhizophagus irregularis</name>
    <dbReference type="NCBI Taxonomy" id="588596"/>
    <lineage>
        <taxon>Eukaryota</taxon>
        <taxon>Fungi</taxon>
        <taxon>Fungi incertae sedis</taxon>
        <taxon>Mucoromycota</taxon>
        <taxon>Glomeromycotina</taxon>
        <taxon>Glomeromycetes</taxon>
        <taxon>Glomerales</taxon>
        <taxon>Glomeraceae</taxon>
        <taxon>Rhizophagus</taxon>
    </lineage>
</organism>
<keyword evidence="1" id="KW-0472">Membrane</keyword>
<sequence>MRIQELRLKSSKSRHDFYLVIHVVDLILIEAFYELIQLYYSKVLYYHEDEVPDNKRYES</sequence>
<proteinExistence type="predicted"/>
<reference evidence="2 3" key="2">
    <citation type="submission" date="2017-09" db="EMBL/GenBank/DDBJ databases">
        <title>Extensive intraspecific genome diversity in a model arbuscular mycorrhizal fungus.</title>
        <authorList>
            <person name="Chen E.C."/>
            <person name="Morin E."/>
            <person name="Beaudet D."/>
            <person name="Noel J."/>
            <person name="Ndikumana S."/>
            <person name="Charron P."/>
            <person name="St-Onge C."/>
            <person name="Giorgi J."/>
            <person name="Grigoriev I.V."/>
            <person name="Roux C."/>
            <person name="Martin F.M."/>
            <person name="Corradi N."/>
        </authorList>
    </citation>
    <scope>NUCLEOTIDE SEQUENCE [LARGE SCALE GENOMIC DNA]</scope>
    <source>
        <strain evidence="2 3">A5</strain>
    </source>
</reference>
<evidence type="ECO:0000313" key="3">
    <source>
        <dbReference type="Proteomes" id="UP000232722"/>
    </source>
</evidence>
<evidence type="ECO:0000313" key="2">
    <source>
        <dbReference type="EMBL" id="PKB92567.1"/>
    </source>
</evidence>
<protein>
    <submittedName>
        <fullName evidence="2">Uncharacterized protein</fullName>
    </submittedName>
</protein>
<evidence type="ECO:0000256" key="1">
    <source>
        <dbReference type="SAM" id="Phobius"/>
    </source>
</evidence>